<keyword evidence="1" id="KW-0175">Coiled coil</keyword>
<accession>A0AAE0Z262</accession>
<feature type="region of interest" description="Disordered" evidence="2">
    <location>
        <begin position="858"/>
        <end position="877"/>
    </location>
</feature>
<reference evidence="3" key="1">
    <citation type="journal article" date="2023" name="G3 (Bethesda)">
        <title>A reference genome for the long-term kleptoplast-retaining sea slug Elysia crispata morphotype clarki.</title>
        <authorList>
            <person name="Eastman K.E."/>
            <person name="Pendleton A.L."/>
            <person name="Shaikh M.A."/>
            <person name="Suttiyut T."/>
            <person name="Ogas R."/>
            <person name="Tomko P."/>
            <person name="Gavelis G."/>
            <person name="Widhalm J.R."/>
            <person name="Wisecaver J.H."/>
        </authorList>
    </citation>
    <scope>NUCLEOTIDE SEQUENCE</scope>
    <source>
        <strain evidence="3">ECLA1</strain>
    </source>
</reference>
<evidence type="ECO:0000313" key="3">
    <source>
        <dbReference type="EMBL" id="KAK3761454.1"/>
    </source>
</evidence>
<evidence type="ECO:0000256" key="1">
    <source>
        <dbReference type="SAM" id="Coils"/>
    </source>
</evidence>
<proteinExistence type="predicted"/>
<protein>
    <submittedName>
        <fullName evidence="3">Uncharacterized protein</fullName>
    </submittedName>
</protein>
<dbReference type="Proteomes" id="UP001283361">
    <property type="component" value="Unassembled WGS sequence"/>
</dbReference>
<evidence type="ECO:0000256" key="2">
    <source>
        <dbReference type="SAM" id="MobiDB-lite"/>
    </source>
</evidence>
<evidence type="ECO:0000313" key="4">
    <source>
        <dbReference type="Proteomes" id="UP001283361"/>
    </source>
</evidence>
<organism evidence="3 4">
    <name type="scientific">Elysia crispata</name>
    <name type="common">lettuce slug</name>
    <dbReference type="NCBI Taxonomy" id="231223"/>
    <lineage>
        <taxon>Eukaryota</taxon>
        <taxon>Metazoa</taxon>
        <taxon>Spiralia</taxon>
        <taxon>Lophotrochozoa</taxon>
        <taxon>Mollusca</taxon>
        <taxon>Gastropoda</taxon>
        <taxon>Heterobranchia</taxon>
        <taxon>Euthyneura</taxon>
        <taxon>Panpulmonata</taxon>
        <taxon>Sacoglossa</taxon>
        <taxon>Placobranchoidea</taxon>
        <taxon>Plakobranchidae</taxon>
        <taxon>Elysia</taxon>
    </lineage>
</organism>
<dbReference type="EMBL" id="JAWDGP010004886">
    <property type="protein sequence ID" value="KAK3761454.1"/>
    <property type="molecule type" value="Genomic_DNA"/>
</dbReference>
<dbReference type="AlphaFoldDB" id="A0AAE0Z262"/>
<comment type="caution">
    <text evidence="3">The sequence shown here is derived from an EMBL/GenBank/DDBJ whole genome shotgun (WGS) entry which is preliminary data.</text>
</comment>
<gene>
    <name evidence="3" type="ORF">RRG08_053512</name>
</gene>
<sequence length="1062" mass="116791">MGELQASLPAFERHLLPYGYGLYSIDYTRDFSGVLDRETLVEHLCAFEGFREQGDLADAMRADTPTILENTDSVGNHVCTWVCTSEAGYTVRTKIYNKVVSNFEAGEVREPIGGHLADYVDCPNQHLRQTFLHPDVQARGCTRIEVSLYACSGWDLSTETATEVVEEALALVSPQDLPEEGLFVVQPPAKQWENLAACLDRCLVLADRPQGTIFVAWYAHTTTGRVSGVRVRPTKANADASWERAVEWAAADFGFRACPIFRVDILAADEEGVELGPLRCYTKDADASTILAASKRPTQLHPDGPNPETLLPSSAAVSWVWRTAKCHAVGKDVSAFHLHEVPEIAEGRTISTLSTRNREKLLQEIRDAASAEDWRRRAWKWLEAERQLHEEEQRRRAEELDRIAQLVAAGRQYAEKSRETAIDVGTALDVGGTGKVADLAAGRKSVVLGFRRAAQQGADAQQGANAQQEADAQPWRKNPRVVLRGAVDADTVVVWATKGLGDILDGCADLFESKTDNRHGRTTYWLPPAGRFARLEIEIEPTRVFQSRDGRQISWNPIRVIAAPDPQRLAALQALAEKEQEYKEAEQRAILLEAPAPKPMDTTKAIDLPPGEYICRRYASTTFRGAPRTLLFLVPTGENGEPTTDIETPTYGHFLEKEVGTLGGVARTPALQPGRGADNAAKEKRPPGLCRCGVEQHVSAIPHGVELSIPPRQQFFGSSSVDAAKYCPSKCTSLLQSSRRAPQVFERLPSSTAVGATIVAAFLLPEQLERETRCATSLADYVHVCIAYVQNSKGRYDLRVHCIARGFPAAAIRGPVQRLCDTPLQMLDACKHFSQILWELGGIETLSGNSYATQARIVPGTGPGNPLPPRPAAGGRGKEALWYRDDETLQDLAELSAAARSGKPRCLASAPPDAGALASVEPTVVDFYNRLDRLEARVEEASRLLVQALAQLPKDDDSDLLEELLADEQQEIAEQLRETRHEQAETRMDLQKVGQVVEIAQNWAYISIAAVFVWKVVAATWNRCTPPTPRQESQPQKPPQAGSLALLQEAERAIPGDPFYMA</sequence>
<feature type="coiled-coil region" evidence="1">
    <location>
        <begin position="924"/>
        <end position="986"/>
    </location>
</feature>
<name>A0AAE0Z262_9GAST</name>
<keyword evidence="4" id="KW-1185">Reference proteome</keyword>